<dbReference type="RefSeq" id="WP_009596863.1">
    <property type="nucleotide sequence ID" value="NZ_BAAFKU010000006.1"/>
</dbReference>
<feature type="transmembrane region" description="Helical" evidence="1">
    <location>
        <begin position="158"/>
        <end position="177"/>
    </location>
</feature>
<comment type="caution">
    <text evidence="2">The sequence shown here is derived from an EMBL/GenBank/DDBJ whole genome shotgun (WGS) entry which is preliminary data.</text>
</comment>
<reference evidence="2" key="1">
    <citation type="submission" date="2023-10" db="EMBL/GenBank/DDBJ databases">
        <title>Genome Sequence of the Bacteria from From Gut Wall in Crohn's Disease.</title>
        <authorList>
            <person name="Rodriguez-Palacios A."/>
        </authorList>
    </citation>
    <scope>NUCLEOTIDE SEQUENCE</scope>
    <source>
        <strain evidence="2">CavFT-hAR58</strain>
    </source>
</reference>
<protein>
    <submittedName>
        <fullName evidence="2">Uncharacterized protein</fullName>
    </submittedName>
</protein>
<proteinExistence type="predicted"/>
<gene>
    <name evidence="2" type="ORF">RVH17_12975</name>
</gene>
<evidence type="ECO:0000313" key="2">
    <source>
        <dbReference type="EMBL" id="MDU0261003.1"/>
    </source>
</evidence>
<dbReference type="PROSITE" id="PS51257">
    <property type="entry name" value="PROKAR_LIPOPROTEIN"/>
    <property type="match status" value="1"/>
</dbReference>
<feature type="transmembrane region" description="Helical" evidence="1">
    <location>
        <begin position="6"/>
        <end position="25"/>
    </location>
</feature>
<feature type="transmembrane region" description="Helical" evidence="1">
    <location>
        <begin position="316"/>
        <end position="338"/>
    </location>
</feature>
<feature type="transmembrane region" description="Helical" evidence="1">
    <location>
        <begin position="78"/>
        <end position="97"/>
    </location>
</feature>
<organism evidence="2 3">
    <name type="scientific">Alistipes finegoldii</name>
    <dbReference type="NCBI Taxonomy" id="214856"/>
    <lineage>
        <taxon>Bacteria</taxon>
        <taxon>Pseudomonadati</taxon>
        <taxon>Bacteroidota</taxon>
        <taxon>Bacteroidia</taxon>
        <taxon>Bacteroidales</taxon>
        <taxon>Rikenellaceae</taxon>
        <taxon>Alistipes</taxon>
    </lineage>
</organism>
<name>A0AAE4LN29_9BACT</name>
<keyword evidence="1" id="KW-0472">Membrane</keyword>
<dbReference type="EMBL" id="JAWDES010000005">
    <property type="protein sequence ID" value="MDU0261003.1"/>
    <property type="molecule type" value="Genomic_DNA"/>
</dbReference>
<feature type="transmembrane region" description="Helical" evidence="1">
    <location>
        <begin position="30"/>
        <end position="46"/>
    </location>
</feature>
<feature type="transmembrane region" description="Helical" evidence="1">
    <location>
        <begin position="231"/>
        <end position="247"/>
    </location>
</feature>
<dbReference type="AlphaFoldDB" id="A0AAE4LN29"/>
<feature type="transmembrane region" description="Helical" evidence="1">
    <location>
        <begin position="117"/>
        <end position="137"/>
    </location>
</feature>
<evidence type="ECO:0000256" key="1">
    <source>
        <dbReference type="SAM" id="Phobius"/>
    </source>
</evidence>
<sequence length="405" mass="46354">MKYLIYILLLDFIGALEFLGSIPLLQGCHYLFLILGLGAFIYYLVFKRISTVAIFAGLYCFVFPIYAAFQSQEIFGQSFFMGFASLRYLWFILLGFFLYNIKYDYSLLLRQINKVNLIIAVVSIIAFFVFGVNHLTVQEYLVTTNIVETVALEDLVKGLKLTVCSSLMIISYVFYLIRFVKKPAQKENYLPFFVLMVYLLFVNKGRQPVALLAIIYAIYYVRMKGISLKRLALGVLPLIGALVLLSFNDKLVDSLIEATKWEKSSDSSTLARVNSVESVMPYIQQNLILGFGNLSVHFRDEGFHTFFGGAFYLADIGIWGTLARGGLVLVLIYLGLYYNLYKKTSLVQDNDIRSYMRYMLLSFLILLVFLNNDTLYAEGCLRVALVFYPLFGRSDPNVFIKNKFL</sequence>
<feature type="transmembrane region" description="Helical" evidence="1">
    <location>
        <begin position="358"/>
        <end position="377"/>
    </location>
</feature>
<accession>A0AAE4LN29</accession>
<keyword evidence="1" id="KW-0812">Transmembrane</keyword>
<feature type="transmembrane region" description="Helical" evidence="1">
    <location>
        <begin position="52"/>
        <end position="69"/>
    </location>
</feature>
<keyword evidence="1" id="KW-1133">Transmembrane helix</keyword>
<evidence type="ECO:0000313" key="3">
    <source>
        <dbReference type="Proteomes" id="UP001181347"/>
    </source>
</evidence>
<dbReference type="Proteomes" id="UP001181347">
    <property type="component" value="Unassembled WGS sequence"/>
</dbReference>